<feature type="transmembrane region" description="Helical" evidence="7">
    <location>
        <begin position="203"/>
        <end position="222"/>
    </location>
</feature>
<name>A0ABY5P2R9_9LACT</name>
<feature type="transmembrane region" description="Helical" evidence="7">
    <location>
        <begin position="234"/>
        <end position="255"/>
    </location>
</feature>
<evidence type="ECO:0000256" key="1">
    <source>
        <dbReference type="ARBA" id="ARBA00004651"/>
    </source>
</evidence>
<dbReference type="Gene3D" id="1.10.3720.10">
    <property type="entry name" value="MetI-like"/>
    <property type="match status" value="1"/>
</dbReference>
<evidence type="ECO:0000256" key="4">
    <source>
        <dbReference type="ARBA" id="ARBA00022692"/>
    </source>
</evidence>
<keyword evidence="6 7" id="KW-0472">Membrane</keyword>
<dbReference type="CDD" id="cd06261">
    <property type="entry name" value="TM_PBP2"/>
    <property type="match status" value="1"/>
</dbReference>
<dbReference type="Proteomes" id="UP001315967">
    <property type="component" value="Chromosome"/>
</dbReference>
<feature type="transmembrane region" description="Helical" evidence="7">
    <location>
        <begin position="176"/>
        <end position="197"/>
    </location>
</feature>
<dbReference type="Pfam" id="PF00528">
    <property type="entry name" value="BPD_transp_1"/>
    <property type="match status" value="1"/>
</dbReference>
<comment type="similarity">
    <text evidence="7">Belongs to the binding-protein-dependent transport system permease family.</text>
</comment>
<feature type="transmembrane region" description="Helical" evidence="7">
    <location>
        <begin position="15"/>
        <end position="33"/>
    </location>
</feature>
<dbReference type="PROSITE" id="PS50928">
    <property type="entry name" value="ABC_TM1"/>
    <property type="match status" value="1"/>
</dbReference>
<comment type="subcellular location">
    <subcellularLocation>
        <location evidence="1 7">Cell membrane</location>
        <topology evidence="1 7">Multi-pass membrane protein</topology>
    </subcellularLocation>
</comment>
<dbReference type="SUPFAM" id="SSF161098">
    <property type="entry name" value="MetI-like"/>
    <property type="match status" value="1"/>
</dbReference>
<dbReference type="PANTHER" id="PTHR30043">
    <property type="entry name" value="PHOSPHONATES TRANSPORT SYSTEM PERMEASE PROTEIN"/>
    <property type="match status" value="1"/>
</dbReference>
<keyword evidence="3" id="KW-1003">Cell membrane</keyword>
<dbReference type="EMBL" id="CP102453">
    <property type="protein sequence ID" value="UUX32748.1"/>
    <property type="molecule type" value="Genomic_DNA"/>
</dbReference>
<evidence type="ECO:0000256" key="7">
    <source>
        <dbReference type="RuleBase" id="RU363032"/>
    </source>
</evidence>
<evidence type="ECO:0000256" key="5">
    <source>
        <dbReference type="ARBA" id="ARBA00022989"/>
    </source>
</evidence>
<feature type="transmembrane region" description="Helical" evidence="7">
    <location>
        <begin position="107"/>
        <end position="131"/>
    </location>
</feature>
<feature type="transmembrane region" description="Helical" evidence="7">
    <location>
        <begin position="69"/>
        <end position="95"/>
    </location>
</feature>
<dbReference type="RefSeq" id="WP_313792247.1">
    <property type="nucleotide sequence ID" value="NZ_CP102453.1"/>
</dbReference>
<keyword evidence="4 7" id="KW-0812">Transmembrane</keyword>
<reference evidence="9 10" key="1">
    <citation type="submission" date="2022-08" db="EMBL/GenBank/DDBJ databases">
        <title>Aerococcaceae sp. nov isolated from spoiled eye mask.</title>
        <authorList>
            <person name="Zhou G."/>
            <person name="Xie X.-B."/>
            <person name="Shi Q.-S."/>
            <person name="Wang Y.-S."/>
            <person name="Wen X."/>
            <person name="Peng H."/>
            <person name="Yang X.-J."/>
            <person name="Tao H.-B."/>
            <person name="Huang X.-M."/>
        </authorList>
    </citation>
    <scope>NUCLEOTIDE SEQUENCE [LARGE SCALE GENOMIC DNA]</scope>
    <source>
        <strain evidence="10">DM20194951</strain>
    </source>
</reference>
<evidence type="ECO:0000259" key="8">
    <source>
        <dbReference type="PROSITE" id="PS50928"/>
    </source>
</evidence>
<dbReference type="PANTHER" id="PTHR30043:SF1">
    <property type="entry name" value="ABC TRANSPORT SYSTEM PERMEASE PROTEIN P69"/>
    <property type="match status" value="1"/>
</dbReference>
<protein>
    <submittedName>
        <fullName evidence="9">ABC transporter permease subunit</fullName>
    </submittedName>
</protein>
<dbReference type="InterPro" id="IPR000515">
    <property type="entry name" value="MetI-like"/>
</dbReference>
<feature type="domain" description="ABC transmembrane type-1" evidence="8">
    <location>
        <begin position="69"/>
        <end position="252"/>
    </location>
</feature>
<gene>
    <name evidence="9" type="ORF">NRE15_07400</name>
</gene>
<keyword evidence="5 7" id="KW-1133">Transmembrane helix</keyword>
<evidence type="ECO:0000256" key="3">
    <source>
        <dbReference type="ARBA" id="ARBA00022475"/>
    </source>
</evidence>
<organism evidence="9 10">
    <name type="scientific">Fundicoccus culcitae</name>
    <dbReference type="NCBI Taxonomy" id="2969821"/>
    <lineage>
        <taxon>Bacteria</taxon>
        <taxon>Bacillati</taxon>
        <taxon>Bacillota</taxon>
        <taxon>Bacilli</taxon>
        <taxon>Lactobacillales</taxon>
        <taxon>Aerococcaceae</taxon>
        <taxon>Fundicoccus</taxon>
    </lineage>
</organism>
<evidence type="ECO:0000256" key="6">
    <source>
        <dbReference type="ARBA" id="ARBA00023136"/>
    </source>
</evidence>
<feature type="transmembrane region" description="Helical" evidence="7">
    <location>
        <begin position="137"/>
        <end position="155"/>
    </location>
</feature>
<proteinExistence type="inferred from homology"/>
<evidence type="ECO:0000313" key="9">
    <source>
        <dbReference type="EMBL" id="UUX32748.1"/>
    </source>
</evidence>
<evidence type="ECO:0000256" key="2">
    <source>
        <dbReference type="ARBA" id="ARBA00022448"/>
    </source>
</evidence>
<sequence length="263" mass="28921">MKKIPLSKNGNKFKLFLWSFLIIGSFFISLYFLDLDFNRFFSRLENTPKVIARMMGFNFNLLVDLMKGFATTFFLVVIGVFVSVLISFVLAFLAADNIAPSKILSGLIKGIVAIIRSIPSLILTIIVIASIGFGNTSGLISIIIAGVSFLTKTFSSVIESSGNNVIEAIRSTGSSWFGIVIHGLLPTVFSGFISWTTLEIEQAVNLSISMGTIGIAGIGLLLSNAQRTYQYKDITTIVVFIFILMYLLELITTTIREKLNDNN</sequence>
<keyword evidence="2 7" id="KW-0813">Transport</keyword>
<dbReference type="InterPro" id="IPR035906">
    <property type="entry name" value="MetI-like_sf"/>
</dbReference>
<evidence type="ECO:0000313" key="10">
    <source>
        <dbReference type="Proteomes" id="UP001315967"/>
    </source>
</evidence>
<keyword evidence="10" id="KW-1185">Reference proteome</keyword>
<accession>A0ABY5P2R9</accession>